<gene>
    <name evidence="1" type="ORF">LCGC14_0854970</name>
</gene>
<comment type="caution">
    <text evidence="1">The sequence shown here is derived from an EMBL/GenBank/DDBJ whole genome shotgun (WGS) entry which is preliminary data.</text>
</comment>
<sequence>MRYKFEAFLIVVCITLFIFLSIATPHNYNQRLERFNDNNVSESIILDNNYFFPEYSNLESKYYPNMDITIYSANITANITSLIRIQFGEIYTGFKITNFQNSSIYYKLYLDIRNISHSNMTGYSSWNPDGFITTVFIRFSYLRFEFYYVEYLELLFGEK</sequence>
<protein>
    <submittedName>
        <fullName evidence="1">Uncharacterized protein</fullName>
    </submittedName>
</protein>
<dbReference type="AlphaFoldDB" id="A0A0F9RTR4"/>
<evidence type="ECO:0000313" key="1">
    <source>
        <dbReference type="EMBL" id="KKN28371.1"/>
    </source>
</evidence>
<proteinExistence type="predicted"/>
<accession>A0A0F9RTR4</accession>
<organism evidence="1">
    <name type="scientific">marine sediment metagenome</name>
    <dbReference type="NCBI Taxonomy" id="412755"/>
    <lineage>
        <taxon>unclassified sequences</taxon>
        <taxon>metagenomes</taxon>
        <taxon>ecological metagenomes</taxon>
    </lineage>
</organism>
<reference evidence="1" key="1">
    <citation type="journal article" date="2015" name="Nature">
        <title>Complex archaea that bridge the gap between prokaryotes and eukaryotes.</title>
        <authorList>
            <person name="Spang A."/>
            <person name="Saw J.H."/>
            <person name="Jorgensen S.L."/>
            <person name="Zaremba-Niedzwiedzka K."/>
            <person name="Martijn J."/>
            <person name="Lind A.E."/>
            <person name="van Eijk R."/>
            <person name="Schleper C."/>
            <person name="Guy L."/>
            <person name="Ettema T.J."/>
        </authorList>
    </citation>
    <scope>NUCLEOTIDE SEQUENCE</scope>
</reference>
<dbReference type="EMBL" id="LAZR01002570">
    <property type="protein sequence ID" value="KKN28371.1"/>
    <property type="molecule type" value="Genomic_DNA"/>
</dbReference>
<name>A0A0F9RTR4_9ZZZZ</name>